<dbReference type="GeneID" id="66118501"/>
<dbReference type="InterPro" id="IPR001830">
    <property type="entry name" value="Glyco_trans_20"/>
</dbReference>
<dbReference type="SUPFAM" id="SSF53756">
    <property type="entry name" value="UDP-Glycosyltransferase/glycogen phosphorylase"/>
    <property type="match status" value="1"/>
</dbReference>
<keyword evidence="3" id="KW-1185">Reference proteome</keyword>
<dbReference type="GO" id="GO:0004805">
    <property type="term" value="F:trehalose-phosphatase activity"/>
    <property type="evidence" value="ECO:0007669"/>
    <property type="project" value="TreeGrafter"/>
</dbReference>
<dbReference type="GO" id="GO:0003825">
    <property type="term" value="F:alpha,alpha-trehalose-phosphate synthase (UDP-forming) activity"/>
    <property type="evidence" value="ECO:0007669"/>
    <property type="project" value="TreeGrafter"/>
</dbReference>
<dbReference type="Gene3D" id="3.40.50.2000">
    <property type="entry name" value="Glycogen Phosphorylase B"/>
    <property type="match status" value="2"/>
</dbReference>
<dbReference type="PANTHER" id="PTHR10788:SF15">
    <property type="entry name" value="TREHALOSE SYNTHASE COMPLEX REGULATORY SUBUNIT TPS3-RELATED"/>
    <property type="match status" value="1"/>
</dbReference>
<evidence type="ECO:0000256" key="1">
    <source>
        <dbReference type="SAM" id="MobiDB-lite"/>
    </source>
</evidence>
<dbReference type="GO" id="GO:0005829">
    <property type="term" value="C:cytosol"/>
    <property type="evidence" value="ECO:0007669"/>
    <property type="project" value="TreeGrafter"/>
</dbReference>
<accession>A0A9P7V9N1</accession>
<dbReference type="Pfam" id="PF02358">
    <property type="entry name" value="Trehalose_PPase"/>
    <property type="match status" value="1"/>
</dbReference>
<feature type="region of interest" description="Disordered" evidence="1">
    <location>
        <begin position="135"/>
        <end position="168"/>
    </location>
</feature>
<dbReference type="OrthoDB" id="755951at2759"/>
<name>A0A9P7V9N1_9ASCO</name>
<sequence>MTVIIASLFLPYTVHFELDSKTNADDIQSIKRIGEPISRVLTPVPVGVGHGSGGSGKPKSSTTSIIPSSRLSTPVIASGGDGSNINSSSNLGTESPSVEDFFYSRLSDLSSGSMGPSALSSHSAGAVLTAPGYGTTSATSATTAATNSGVSSSSSSITGGGGHAPQLVQPRSRVSNLKIQANVVDHKKYPFPSDKIGGTSVKINRSSTSLASLGSSNQRRLSRSLNGSVSNLALLNSTGMKQQQKTTRQPSREQLEFVTNNNHRALLEGLNEDDFDCQGRLAPFGGFSNPNIEDNLLNEENIFETCPWEIVSHAKGNGSLYKAAKIAQDGGILGDYAWVGTLAMPTDEVPDKIKKQIEQKLHEEYRSEPVFPDDATFDGHYHSFCKQILSPTLHYQIPDDPKSKAFEDHSWKFYKAMNQLVADRIVEVYERDNSSLAPEDPLNIIWIHDYHLMLVPAMIRKKLPHAKIGLFFHVSFPSSEVFRIFAQRNEMLKGMLGANSITFQTEEYVRHFFQTVSRLLLADINDAGVFYEGHLTLVNTTPVGIDVPQLQEEAHSPSVLEWRRAIKERWGGQKLIVTRDKVDKLRGIKQKFLAYERFLTDNPQYLEDTVFIQICLGEPTDPDYESECMQIAGRINAKSKNLSTIQPMVILQKEIEFDQYLALQAEADCFIVSSMREGLNLTCHEFITCAEEKKSPLILSEFTGSSSLLSCGRRGALMVNPWDIKKFSELFLYLLKMGTDEKAERWLNCFAVIDKHDSKVWVADCLKTINKAWNLYLLKSATDLQPLNKESFLKFYNVSNKREERVFFFNFETPASVMIVPETETSSYATVSGKTLEPKHLDTFLAKVLENPKNHVYIFSLLKKKDLETLYGRCLKVGLIAENGGYVKIIGSKLWTPITNEAHLQNWFPVVERLIESKVVRLPGSFMKVQDCTINFVTGAVENKERRNDALGDCIAHIQELHLESNDDGDNIHALLVRNTVIIQEHLLNVKAVEFILKHYKNSHKVFYCGGDTNIDETIYEYLNRIPGSMTAVVMRTKSHSKSIARYNISGTNAMLKVLASTPLS</sequence>
<organism evidence="2 3">
    <name type="scientific">Scheffersomyces spartinae</name>
    <dbReference type="NCBI Taxonomy" id="45513"/>
    <lineage>
        <taxon>Eukaryota</taxon>
        <taxon>Fungi</taxon>
        <taxon>Dikarya</taxon>
        <taxon>Ascomycota</taxon>
        <taxon>Saccharomycotina</taxon>
        <taxon>Pichiomycetes</taxon>
        <taxon>Debaryomycetaceae</taxon>
        <taxon>Scheffersomyces</taxon>
    </lineage>
</organism>
<dbReference type="PANTHER" id="PTHR10788">
    <property type="entry name" value="TREHALOSE-6-PHOSPHATE SYNTHASE"/>
    <property type="match status" value="1"/>
</dbReference>
<dbReference type="Pfam" id="PF00982">
    <property type="entry name" value="Glyco_transf_20"/>
    <property type="match status" value="1"/>
</dbReference>
<reference evidence="2" key="1">
    <citation type="submission" date="2021-03" db="EMBL/GenBank/DDBJ databases">
        <authorList>
            <person name="Palmer J.M."/>
        </authorList>
    </citation>
    <scope>NUCLEOTIDE SEQUENCE</scope>
    <source>
        <strain evidence="2">ARV_011</strain>
    </source>
</reference>
<dbReference type="InterPro" id="IPR003337">
    <property type="entry name" value="Trehalose_PPase"/>
</dbReference>
<proteinExistence type="predicted"/>
<evidence type="ECO:0000313" key="3">
    <source>
        <dbReference type="Proteomes" id="UP000790833"/>
    </source>
</evidence>
<protein>
    <submittedName>
        <fullName evidence="2">Uncharacterized protein</fullName>
    </submittedName>
</protein>
<feature type="compositionally biased region" description="Low complexity" evidence="1">
    <location>
        <begin position="57"/>
        <end position="69"/>
    </location>
</feature>
<comment type="caution">
    <text evidence="2">The sequence shown here is derived from an EMBL/GenBank/DDBJ whole genome shotgun (WGS) entry which is preliminary data.</text>
</comment>
<dbReference type="CDD" id="cd03788">
    <property type="entry name" value="GT20_TPS"/>
    <property type="match status" value="1"/>
</dbReference>
<feature type="compositionally biased region" description="Low complexity" evidence="1">
    <location>
        <begin position="135"/>
        <end position="157"/>
    </location>
</feature>
<dbReference type="AlphaFoldDB" id="A0A9P7V9N1"/>
<dbReference type="GO" id="GO:0005946">
    <property type="term" value="C:alpha,alpha-trehalose-phosphate synthase complex (UDP-forming)"/>
    <property type="evidence" value="ECO:0007669"/>
    <property type="project" value="TreeGrafter"/>
</dbReference>
<evidence type="ECO:0000313" key="2">
    <source>
        <dbReference type="EMBL" id="KAG7193928.1"/>
    </source>
</evidence>
<dbReference type="GO" id="GO:0005992">
    <property type="term" value="P:trehalose biosynthetic process"/>
    <property type="evidence" value="ECO:0007669"/>
    <property type="project" value="InterPro"/>
</dbReference>
<dbReference type="RefSeq" id="XP_043049475.1">
    <property type="nucleotide sequence ID" value="XM_043195770.1"/>
</dbReference>
<dbReference type="Proteomes" id="UP000790833">
    <property type="component" value="Unassembled WGS sequence"/>
</dbReference>
<feature type="region of interest" description="Disordered" evidence="1">
    <location>
        <begin position="44"/>
        <end position="95"/>
    </location>
</feature>
<dbReference type="EMBL" id="JAHMUF010000009">
    <property type="protein sequence ID" value="KAG7193928.1"/>
    <property type="molecule type" value="Genomic_DNA"/>
</dbReference>
<gene>
    <name evidence="2" type="ORF">KQ657_005127</name>
</gene>